<proteinExistence type="predicted"/>
<keyword evidence="2" id="KW-1185">Reference proteome</keyword>
<dbReference type="EMBL" id="JACHWJ010000003">
    <property type="protein sequence ID" value="MBB2957909.1"/>
    <property type="molecule type" value="Genomic_DNA"/>
</dbReference>
<dbReference type="Proteomes" id="UP000545286">
    <property type="component" value="Unassembled WGS sequence"/>
</dbReference>
<evidence type="ECO:0000313" key="2">
    <source>
        <dbReference type="Proteomes" id="UP000545286"/>
    </source>
</evidence>
<comment type="caution">
    <text evidence="1">The sequence shown here is derived from an EMBL/GenBank/DDBJ whole genome shotgun (WGS) entry which is preliminary data.</text>
</comment>
<dbReference type="RefSeq" id="WP_183624760.1">
    <property type="nucleotide sequence ID" value="NZ_JACHWJ010000003.1"/>
</dbReference>
<evidence type="ECO:0008006" key="3">
    <source>
        <dbReference type="Google" id="ProtNLM"/>
    </source>
</evidence>
<organism evidence="1 2">
    <name type="scientific">Pseudoclavibacter helvolus</name>
    <dbReference type="NCBI Taxonomy" id="255205"/>
    <lineage>
        <taxon>Bacteria</taxon>
        <taxon>Bacillati</taxon>
        <taxon>Actinomycetota</taxon>
        <taxon>Actinomycetes</taxon>
        <taxon>Micrococcales</taxon>
        <taxon>Microbacteriaceae</taxon>
        <taxon>Pseudoclavibacter</taxon>
    </lineage>
</organism>
<dbReference type="AlphaFoldDB" id="A0A7W4UNW8"/>
<reference evidence="1 2" key="1">
    <citation type="submission" date="2020-08" db="EMBL/GenBank/DDBJ databases">
        <title>Sequencing the genomes of 1000 actinobacteria strains.</title>
        <authorList>
            <person name="Klenk H.-P."/>
        </authorList>
    </citation>
    <scope>NUCLEOTIDE SEQUENCE [LARGE SCALE GENOMIC DNA]</scope>
    <source>
        <strain evidence="1 2">DSM 20419</strain>
    </source>
</reference>
<protein>
    <recommendedName>
        <fullName evidence="3">DpnII restriction endonuclease</fullName>
    </recommendedName>
</protein>
<sequence>MSRAVSFEEYIGSLGRLTGHIDPTASTPEAEAIKAASESLERLPAIDPGSLSSWSQDHPQDIPVLGLIVGLSQERLKNALKDQFDTSGWQTLARDRPEELIDFLDRDYDLVRLLETQQVRRYTLGDVLVARAGTRVTATQAGISGRKVEDEIEAIAADLGLNYQTRTRFIGRNGRTAPCDLVVPKGDSAEIVVAAKGFDSTGSKLSDAVREIVDMADVRQPRQFVIAVIDGIGWKSRKRDLQRIHELWETQQIDGMYTLATLDQFRDDLQEAASLRGLIP</sequence>
<evidence type="ECO:0000313" key="1">
    <source>
        <dbReference type="EMBL" id="MBB2957909.1"/>
    </source>
</evidence>
<gene>
    <name evidence="1" type="ORF">FHX72_002054</name>
</gene>
<accession>A0A7W4UNW8</accession>
<name>A0A7W4UNW8_9MICO</name>